<dbReference type="AlphaFoldDB" id="A0AAP5UY36"/>
<evidence type="ECO:0000313" key="3">
    <source>
        <dbReference type="EMBL" id="MDT8842636.1"/>
    </source>
</evidence>
<protein>
    <submittedName>
        <fullName evidence="3">Uncharacterized protein</fullName>
    </submittedName>
</protein>
<evidence type="ECO:0000313" key="2">
    <source>
        <dbReference type="EMBL" id="AJZ56970.1"/>
    </source>
</evidence>
<dbReference type="RefSeq" id="WP_106355670.1">
    <property type="nucleotide sequence ID" value="NZ_CP010025.1"/>
</dbReference>
<keyword evidence="1" id="KW-0812">Transmembrane</keyword>
<evidence type="ECO:0000313" key="4">
    <source>
        <dbReference type="Proteomes" id="UP000032614"/>
    </source>
</evidence>
<reference evidence="3" key="2">
    <citation type="submission" date="2022-08" db="EMBL/GenBank/DDBJ databases">
        <authorList>
            <person name="Kim S.-J."/>
        </authorList>
    </citation>
    <scope>NUCLEOTIDE SEQUENCE</scope>
    <source>
        <strain evidence="3">KJ</strain>
    </source>
</reference>
<evidence type="ECO:0000313" key="5">
    <source>
        <dbReference type="Proteomes" id="UP001246473"/>
    </source>
</evidence>
<dbReference type="Proteomes" id="UP000032614">
    <property type="component" value="Chromosome 3"/>
</dbReference>
<name>A0AAP5UY36_9BURK</name>
<dbReference type="Proteomes" id="UP001246473">
    <property type="component" value="Unassembled WGS sequence"/>
</dbReference>
<keyword evidence="1" id="KW-1133">Transmembrane helix</keyword>
<sequence>MNTTRSAQRKVRNATAAAVAAGIIALGTVELVTLAIHCAHGQGPAYRLLDWFYLVNSGDHIGAVLPAHPLAMYVAITLLCLSGMVALGVVGLAAWIASVVVRGPSVRSPRAA</sequence>
<feature type="transmembrane region" description="Helical" evidence="1">
    <location>
        <begin position="70"/>
        <end position="101"/>
    </location>
</feature>
<dbReference type="KEGG" id="bfn:OI25_7214"/>
<keyword evidence="1" id="KW-0472">Membrane</keyword>
<gene>
    <name evidence="2" type="ORF">OI25_7214</name>
    <name evidence="3" type="ORF">ParKJ_34940</name>
</gene>
<organism evidence="3 5">
    <name type="scientific">Paraburkholderia fungorum</name>
    <dbReference type="NCBI Taxonomy" id="134537"/>
    <lineage>
        <taxon>Bacteria</taxon>
        <taxon>Pseudomonadati</taxon>
        <taxon>Pseudomonadota</taxon>
        <taxon>Betaproteobacteria</taxon>
        <taxon>Burkholderiales</taxon>
        <taxon>Burkholderiaceae</taxon>
        <taxon>Paraburkholderia</taxon>
    </lineage>
</organism>
<accession>A0AAP5UY36</accession>
<dbReference type="EMBL" id="JANSLM010000018">
    <property type="protein sequence ID" value="MDT8842636.1"/>
    <property type="molecule type" value="Genomic_DNA"/>
</dbReference>
<evidence type="ECO:0000256" key="1">
    <source>
        <dbReference type="SAM" id="Phobius"/>
    </source>
</evidence>
<reference evidence="2 4" key="1">
    <citation type="journal article" date="2015" name="Genome Announc.">
        <title>Complete genome sequences for 59 burkholderia isolates, both pathogenic and near neighbor.</title>
        <authorList>
            <person name="Johnson S.L."/>
            <person name="Bishop-Lilly K.A."/>
            <person name="Ladner J.T."/>
            <person name="Daligault H.E."/>
            <person name="Davenport K.W."/>
            <person name="Jaissle J."/>
            <person name="Frey K.G."/>
            <person name="Koroleva G.I."/>
            <person name="Bruce D.C."/>
            <person name="Coyne S.R."/>
            <person name="Broomall S.M."/>
            <person name="Li P.E."/>
            <person name="Teshima H."/>
            <person name="Gibbons H.S."/>
            <person name="Palacios G.F."/>
            <person name="Rosenzweig C.N."/>
            <person name="Redden C.L."/>
            <person name="Xu Y."/>
            <person name="Minogue T.D."/>
            <person name="Chain P.S."/>
        </authorList>
    </citation>
    <scope>NUCLEOTIDE SEQUENCE [LARGE SCALE GENOMIC DNA]</scope>
    <source>
        <strain evidence="2 4">ATCC BAA-463</strain>
    </source>
</reference>
<dbReference type="GeneID" id="66513559"/>
<proteinExistence type="predicted"/>
<dbReference type="EMBL" id="CP010025">
    <property type="protein sequence ID" value="AJZ56970.1"/>
    <property type="molecule type" value="Genomic_DNA"/>
</dbReference>